<dbReference type="Proteomes" id="UP000375690">
    <property type="component" value="Unassembled WGS sequence"/>
</dbReference>
<accession>A0A6A1XPI1</accession>
<sequence length="158" mass="18513">MSAEFEVEPNKWVTVFSGHLRSSAYSTARRYMDKDASWFDGISLYKRNYEIGKRIRDYEARNVRRFIDEAHAEGKPVIVTGDLNDWCRSDCFETLMGSDLKDAWWEGGNGFGWTYFGWNLRLRLNHILYSDELELTDVEVIDTDLSDHKPLIANFKLK</sequence>
<evidence type="ECO:0000259" key="1">
    <source>
        <dbReference type="Pfam" id="PF03372"/>
    </source>
</evidence>
<reference evidence="2 3" key="1">
    <citation type="journal article" date="2019" name="Nat. Med.">
        <title>A library of human gut bacterial isolates paired with longitudinal multiomics data enables mechanistic microbiome research.</title>
        <authorList>
            <person name="Poyet M."/>
            <person name="Groussin M."/>
            <person name="Gibbons S.M."/>
            <person name="Avila-Pacheco J."/>
            <person name="Jiang X."/>
            <person name="Kearney S.M."/>
            <person name="Perrotta A.R."/>
            <person name="Berdy B."/>
            <person name="Zhao S."/>
            <person name="Lieberman T.D."/>
            <person name="Swanson P.K."/>
            <person name="Smith M."/>
            <person name="Roesemann S."/>
            <person name="Alexander J.E."/>
            <person name="Rich S.A."/>
            <person name="Livny J."/>
            <person name="Vlamakis H."/>
            <person name="Clish C."/>
            <person name="Bullock K."/>
            <person name="Deik A."/>
            <person name="Scott J."/>
            <person name="Pierce K.A."/>
            <person name="Xavier R.J."/>
            <person name="Alm E.J."/>
        </authorList>
    </citation>
    <scope>NUCLEOTIDE SEQUENCE [LARGE SCALE GENOMIC DNA]</scope>
    <source>
        <strain evidence="2 3">BIOML-A2</strain>
    </source>
</reference>
<gene>
    <name evidence="2" type="ORF">F3B53_15830</name>
</gene>
<dbReference type="RefSeq" id="WP_055234698.1">
    <property type="nucleotide sequence ID" value="NZ_CP113514.1"/>
</dbReference>
<dbReference type="Gene3D" id="3.60.10.10">
    <property type="entry name" value="Endonuclease/exonuclease/phosphatase"/>
    <property type="match status" value="1"/>
</dbReference>
<dbReference type="EMBL" id="VWFC01000019">
    <property type="protein sequence ID" value="KAB1324957.1"/>
    <property type="molecule type" value="Genomic_DNA"/>
</dbReference>
<evidence type="ECO:0000313" key="3">
    <source>
        <dbReference type="Proteomes" id="UP000375690"/>
    </source>
</evidence>
<dbReference type="InterPro" id="IPR005135">
    <property type="entry name" value="Endo/exonuclease/phosphatase"/>
</dbReference>
<feature type="domain" description="Endonuclease/exonuclease/phosphatase" evidence="1">
    <location>
        <begin position="57"/>
        <end position="148"/>
    </location>
</feature>
<proteinExistence type="predicted"/>
<dbReference type="InterPro" id="IPR036691">
    <property type="entry name" value="Endo/exonu/phosph_ase_sf"/>
</dbReference>
<organism evidence="2 3">
    <name type="scientific">Bacteroides ovatus</name>
    <dbReference type="NCBI Taxonomy" id="28116"/>
    <lineage>
        <taxon>Bacteria</taxon>
        <taxon>Pseudomonadati</taxon>
        <taxon>Bacteroidota</taxon>
        <taxon>Bacteroidia</taxon>
        <taxon>Bacteroidales</taxon>
        <taxon>Bacteroidaceae</taxon>
        <taxon>Bacteroides</taxon>
    </lineage>
</organism>
<protein>
    <recommendedName>
        <fullName evidence="1">Endonuclease/exonuclease/phosphatase domain-containing protein</fullName>
    </recommendedName>
</protein>
<comment type="caution">
    <text evidence="2">The sequence shown here is derived from an EMBL/GenBank/DDBJ whole genome shotgun (WGS) entry which is preliminary data.</text>
</comment>
<dbReference type="GO" id="GO:0003824">
    <property type="term" value="F:catalytic activity"/>
    <property type="evidence" value="ECO:0007669"/>
    <property type="project" value="InterPro"/>
</dbReference>
<dbReference type="SUPFAM" id="SSF56219">
    <property type="entry name" value="DNase I-like"/>
    <property type="match status" value="1"/>
</dbReference>
<dbReference type="Pfam" id="PF03372">
    <property type="entry name" value="Exo_endo_phos"/>
    <property type="match status" value="1"/>
</dbReference>
<dbReference type="AlphaFoldDB" id="A0A6A1XPI1"/>
<name>A0A6A1XPI1_BACOV</name>
<evidence type="ECO:0000313" key="2">
    <source>
        <dbReference type="EMBL" id="KAB1324957.1"/>
    </source>
</evidence>